<protein>
    <submittedName>
        <fullName evidence="1">Uncharacterized protein</fullName>
    </submittedName>
</protein>
<keyword evidence="2" id="KW-1185">Reference proteome</keyword>
<name>E8ZGT0_MYCHL</name>
<reference evidence="1 2" key="1">
    <citation type="journal article" date="2011" name="J. Bacteriol.">
        <title>Complete genome sequence of Mycoplasma haemofelis, a hemotropic mycoplasma.</title>
        <authorList>
            <person name="Barker E.N."/>
            <person name="Helps C.R."/>
            <person name="Peters I.R."/>
            <person name="Darby A.C."/>
            <person name="Radford A.D."/>
            <person name="Tasker S."/>
        </authorList>
    </citation>
    <scope>NUCLEOTIDE SEQUENCE [LARGE SCALE GENOMIC DNA]</scope>
    <source>
        <strain evidence="1 2">Langford 1</strain>
    </source>
</reference>
<gene>
    <name evidence="1" type="ordered locus">HF1_03430</name>
</gene>
<dbReference type="Proteomes" id="UP000008637">
    <property type="component" value="Chromosome"/>
</dbReference>
<dbReference type="KEGG" id="mha:HF1_03430"/>
<sequence>MSVSAATKALAGASAMGAVGTGAFYLGRDKGIPIAELIKTSNPNKRLISSSKALTDQAWKDAWKAYRDAYKSNNKNPLNLRDWDSLSKEGDQNAPQSLVEACSSLREEKVSDDKSERYGLALKYCTRNTLVKDIIEEGGERVLLVKTSTKGTSAEWKAVWKSYKDDNTDNSKNLWSLNDWTSVKSGNDAPESFMTQCESKAKEAEWDLKSKKYLEVNKYCTSLKSTT</sequence>
<evidence type="ECO:0000313" key="1">
    <source>
        <dbReference type="EMBL" id="CBY92351.1"/>
    </source>
</evidence>
<evidence type="ECO:0000313" key="2">
    <source>
        <dbReference type="Proteomes" id="UP000008637"/>
    </source>
</evidence>
<organism evidence="1 2">
    <name type="scientific">Mycoplasma haemofelis (strain Langford 1)</name>
    <name type="common">Haemobartonella felis</name>
    <dbReference type="NCBI Taxonomy" id="941640"/>
    <lineage>
        <taxon>Bacteria</taxon>
        <taxon>Bacillati</taxon>
        <taxon>Mycoplasmatota</taxon>
        <taxon>Mollicutes</taxon>
        <taxon>Mycoplasmataceae</taxon>
        <taxon>Mycoplasma</taxon>
    </lineage>
</organism>
<dbReference type="AlphaFoldDB" id="E8ZGT0"/>
<dbReference type="HOGENOM" id="CLU_098620_0_0_14"/>
<proteinExistence type="predicted"/>
<accession>E8ZGT0</accession>
<dbReference type="EMBL" id="FR773153">
    <property type="protein sequence ID" value="CBY92351.1"/>
    <property type="molecule type" value="Genomic_DNA"/>
</dbReference>